<dbReference type="Proteomes" id="UP000813444">
    <property type="component" value="Unassembled WGS sequence"/>
</dbReference>
<comment type="caution">
    <text evidence="2">The sequence shown here is derived from an EMBL/GenBank/DDBJ whole genome shotgun (WGS) entry which is preliminary data.</text>
</comment>
<feature type="region of interest" description="Disordered" evidence="1">
    <location>
        <begin position="130"/>
        <end position="222"/>
    </location>
</feature>
<dbReference type="AlphaFoldDB" id="A0A8K0ST42"/>
<feature type="region of interest" description="Disordered" evidence="1">
    <location>
        <begin position="16"/>
        <end position="48"/>
    </location>
</feature>
<reference evidence="2" key="1">
    <citation type="journal article" date="2021" name="Nat. Commun.">
        <title>Genetic determinants of endophytism in the Arabidopsis root mycobiome.</title>
        <authorList>
            <person name="Mesny F."/>
            <person name="Miyauchi S."/>
            <person name="Thiergart T."/>
            <person name="Pickel B."/>
            <person name="Atanasova L."/>
            <person name="Karlsson M."/>
            <person name="Huettel B."/>
            <person name="Barry K.W."/>
            <person name="Haridas S."/>
            <person name="Chen C."/>
            <person name="Bauer D."/>
            <person name="Andreopoulos W."/>
            <person name="Pangilinan J."/>
            <person name="LaButti K."/>
            <person name="Riley R."/>
            <person name="Lipzen A."/>
            <person name="Clum A."/>
            <person name="Drula E."/>
            <person name="Henrissat B."/>
            <person name="Kohler A."/>
            <person name="Grigoriev I.V."/>
            <person name="Martin F.M."/>
            <person name="Hacquard S."/>
        </authorList>
    </citation>
    <scope>NUCLEOTIDE SEQUENCE</scope>
    <source>
        <strain evidence="2">MPI-CAGE-CH-0235</strain>
    </source>
</reference>
<organism evidence="2 3">
    <name type="scientific">Stachybotrys elegans</name>
    <dbReference type="NCBI Taxonomy" id="80388"/>
    <lineage>
        <taxon>Eukaryota</taxon>
        <taxon>Fungi</taxon>
        <taxon>Dikarya</taxon>
        <taxon>Ascomycota</taxon>
        <taxon>Pezizomycotina</taxon>
        <taxon>Sordariomycetes</taxon>
        <taxon>Hypocreomycetidae</taxon>
        <taxon>Hypocreales</taxon>
        <taxon>Stachybotryaceae</taxon>
        <taxon>Stachybotrys</taxon>
    </lineage>
</organism>
<gene>
    <name evidence="2" type="ORF">B0I35DRAFT_224236</name>
</gene>
<evidence type="ECO:0000313" key="3">
    <source>
        <dbReference type="Proteomes" id="UP000813444"/>
    </source>
</evidence>
<sequence length="540" mass="57904">MTTAFDRLEKLFFSRRKTSTASTDPEPEATTPSQDAVPGLDHTFPAPSFMRPTASRMTAREDAGANKQIIRSSSLSVALMLQRSASVASYCSNNTCTSPKQVAKTRLPSLIPYENDSLMTSLRQYSFMQEASPDDDSTLRPGQSSPSPPQTPVSQRPASPSAVSPLSGGPPPMDISPARLATPPSSDVEDEDTLLPEQCTFMSSANAPPTPESSARSSLNLRSSSVPNLSHLRSSQSLELLPRPWTGARAASESSASATRDSFYWTDGPASSWHSANTSICSTSSILREPDFSDFLSLSDDDIAEEAALPPMALSISPPNPNAATLMTLSPPRTSRPATAAAFEAARIANRYDFDLVYVVNLWPDNTSLQPDADVSPMSLEKPMVGRLLAAHGLHHVPSPLQISSNVHAIILRTEGWIEYSNPAAQKHDLARGYACAFYTGQYAGRGGSVDSNASHASSRSASGRRLSGVPDRGIVFAAYRLPRPSPHLLGVDLGKQDLGNLHRDAEALVEMLIDIHVANRLRQPPSFSHTQTEGPISSA</sequence>
<evidence type="ECO:0000256" key="1">
    <source>
        <dbReference type="SAM" id="MobiDB-lite"/>
    </source>
</evidence>
<feature type="compositionally biased region" description="Low complexity" evidence="1">
    <location>
        <begin position="213"/>
        <end position="222"/>
    </location>
</feature>
<proteinExistence type="predicted"/>
<dbReference type="EMBL" id="JAGPNK010000006">
    <property type="protein sequence ID" value="KAH7319952.1"/>
    <property type="molecule type" value="Genomic_DNA"/>
</dbReference>
<protein>
    <submittedName>
        <fullName evidence="2">Uncharacterized protein</fullName>
    </submittedName>
</protein>
<keyword evidence="3" id="KW-1185">Reference proteome</keyword>
<evidence type="ECO:0000313" key="2">
    <source>
        <dbReference type="EMBL" id="KAH7319952.1"/>
    </source>
</evidence>
<accession>A0A8K0ST42</accession>
<name>A0A8K0ST42_9HYPO</name>
<dbReference type="OrthoDB" id="5244801at2759"/>